<dbReference type="InterPro" id="IPR019800">
    <property type="entry name" value="Glyco_hydro_3_AS"/>
</dbReference>
<dbReference type="InterPro" id="IPR001764">
    <property type="entry name" value="Glyco_hydro_3_N"/>
</dbReference>
<evidence type="ECO:0000256" key="10">
    <source>
        <dbReference type="RuleBase" id="RU361161"/>
    </source>
</evidence>
<sequence length="852" mass="92461">MAPNIDSLLQSLTLEEKVSLLAGRDFWETVPVSSKGIPAIKSTSHKPTNPSLLTSSLYLTTSDGPNGARGAVFTGGTRAACFPAAVCSASTWDPSLSRRFGNALAEETITKGARVLLGPTMCIHRHPLGGRNFESFSEDPLLTGKLAAQVVKGLQEKRVAATIKHFAANEQETERLSVDEIISERALREIYLKPFEIAIREANPWAVMTAYNKVNGTHCDSHPLLLKKVLRGKWGWKGLIMSDWGGVNSTVESLDSGLDLEMPGPTKWRSSKVVSKAVEQGLLSESAVTDRARNVLELIQKVGGFENPTIPPEQSTDKPEHRQLIRDIAGQGLVLLKNANNTLPLTKEKTSGKKIALLGFAKEALIHGGGSASLHAHYKISPWEGLHAAFTDDVELHFAKGAHTYRQLPPLGSNCTGVNGEPGWTVELFEQGQKQRPIHTDYGRKESVFSPLLDSSAKWKDVRMSATFVPTQTGAHYLGCSGIGPTLVYINGEPIFEQENDCEDAMGFLFGGIPEKEFTYLFTKDQSYDICITSSPPTGGDHHAGILSGIPGFRLGFMYHEQHDEDLLSEAAEIARMCDFAVVFTGHTPVWETEGQDQLSFNLPKDGSQDKLVSAVASANSRTIVVNSTGVAVAMPWLSEVAAVVQAWYPGQEAGNAISDILTGTVNPSGRLPISWPKRIEDTPAYGNFPGVKKGGQLTVRYKEGVFVGYRHYDRLAKANVQFPFGFGLSYTSFKLKDASVTQEASGTFETAISVVNSGQRSGATVVQLYVGAARISADHPIKSLASFKKVFLEVGEEKTVTLSISLKDFAYYDEGSSSWKVDRGKYDFSFGQSAASIEQCVSVDVEGSCQL</sequence>
<evidence type="ECO:0000313" key="13">
    <source>
        <dbReference type="Proteomes" id="UP000799324"/>
    </source>
</evidence>
<dbReference type="Pfam" id="PF00933">
    <property type="entry name" value="Glyco_hydro_3"/>
    <property type="match status" value="1"/>
</dbReference>
<dbReference type="PROSITE" id="PS51820">
    <property type="entry name" value="PA14"/>
    <property type="match status" value="1"/>
</dbReference>
<evidence type="ECO:0000256" key="4">
    <source>
        <dbReference type="ARBA" id="ARBA00012744"/>
    </source>
</evidence>
<dbReference type="SUPFAM" id="SSF51445">
    <property type="entry name" value="(Trans)glycosidases"/>
    <property type="match status" value="1"/>
</dbReference>
<keyword evidence="8 10" id="KW-0326">Glycosidase</keyword>
<evidence type="ECO:0000313" key="12">
    <source>
        <dbReference type="EMBL" id="KAF2657383.1"/>
    </source>
</evidence>
<dbReference type="Gene3D" id="3.20.20.300">
    <property type="entry name" value="Glycoside hydrolase, family 3, N-terminal domain"/>
    <property type="match status" value="1"/>
</dbReference>
<dbReference type="SMART" id="SM01217">
    <property type="entry name" value="Fn3_like"/>
    <property type="match status" value="1"/>
</dbReference>
<organism evidence="12 13">
    <name type="scientific">Lophiostoma macrostomum CBS 122681</name>
    <dbReference type="NCBI Taxonomy" id="1314788"/>
    <lineage>
        <taxon>Eukaryota</taxon>
        <taxon>Fungi</taxon>
        <taxon>Dikarya</taxon>
        <taxon>Ascomycota</taxon>
        <taxon>Pezizomycotina</taxon>
        <taxon>Dothideomycetes</taxon>
        <taxon>Pleosporomycetidae</taxon>
        <taxon>Pleosporales</taxon>
        <taxon>Lophiostomataceae</taxon>
        <taxon>Lophiostoma</taxon>
    </lineage>
</organism>
<dbReference type="Pfam" id="PF14310">
    <property type="entry name" value="Fn3-like"/>
    <property type="match status" value="1"/>
</dbReference>
<dbReference type="InterPro" id="IPR013783">
    <property type="entry name" value="Ig-like_fold"/>
</dbReference>
<evidence type="ECO:0000256" key="9">
    <source>
        <dbReference type="ARBA" id="ARBA00023326"/>
    </source>
</evidence>
<dbReference type="OrthoDB" id="47059at2759"/>
<protein>
    <recommendedName>
        <fullName evidence="4 10">beta-glucosidase</fullName>
        <ecNumber evidence="4 10">3.2.1.21</ecNumber>
    </recommendedName>
</protein>
<dbReference type="PRINTS" id="PR00133">
    <property type="entry name" value="GLHYDRLASE3"/>
</dbReference>
<gene>
    <name evidence="12" type="ORF">K491DRAFT_595192</name>
</gene>
<dbReference type="UniPathway" id="UPA00696"/>
<evidence type="ECO:0000256" key="6">
    <source>
        <dbReference type="ARBA" id="ARBA00023180"/>
    </source>
</evidence>
<dbReference type="AlphaFoldDB" id="A0A6A6TEQ4"/>
<dbReference type="SUPFAM" id="SSF52279">
    <property type="entry name" value="Beta-D-glucan exohydrolase, C-terminal domain"/>
    <property type="match status" value="1"/>
</dbReference>
<dbReference type="GO" id="GO:0030245">
    <property type="term" value="P:cellulose catabolic process"/>
    <property type="evidence" value="ECO:0007669"/>
    <property type="project" value="UniProtKB-UniPathway"/>
</dbReference>
<dbReference type="Pfam" id="PF01915">
    <property type="entry name" value="Glyco_hydro_3_C"/>
    <property type="match status" value="1"/>
</dbReference>
<evidence type="ECO:0000256" key="1">
    <source>
        <dbReference type="ARBA" id="ARBA00000448"/>
    </source>
</evidence>
<dbReference type="PANTHER" id="PTHR42715">
    <property type="entry name" value="BETA-GLUCOSIDASE"/>
    <property type="match status" value="1"/>
</dbReference>
<evidence type="ECO:0000256" key="3">
    <source>
        <dbReference type="ARBA" id="ARBA00005336"/>
    </source>
</evidence>
<dbReference type="InterPro" id="IPR036881">
    <property type="entry name" value="Glyco_hydro_3_C_sf"/>
</dbReference>
<keyword evidence="9 10" id="KW-0624">Polysaccharide degradation</keyword>
<evidence type="ECO:0000256" key="5">
    <source>
        <dbReference type="ARBA" id="ARBA00022801"/>
    </source>
</evidence>
<dbReference type="InterPro" id="IPR026891">
    <property type="entry name" value="Fn3-like"/>
</dbReference>
<dbReference type="InterPro" id="IPR002772">
    <property type="entry name" value="Glyco_hydro_3_C"/>
</dbReference>
<dbReference type="PROSITE" id="PS00775">
    <property type="entry name" value="GLYCOSYL_HYDROL_F3"/>
    <property type="match status" value="1"/>
</dbReference>
<dbReference type="Gene3D" id="2.60.120.260">
    <property type="entry name" value="Galactose-binding domain-like"/>
    <property type="match status" value="1"/>
</dbReference>
<evidence type="ECO:0000256" key="7">
    <source>
        <dbReference type="ARBA" id="ARBA00023277"/>
    </source>
</evidence>
<dbReference type="PANTHER" id="PTHR42715:SF3">
    <property type="entry name" value="BETA-GLUCOSIDASE B-RELATED"/>
    <property type="match status" value="1"/>
</dbReference>
<dbReference type="Proteomes" id="UP000799324">
    <property type="component" value="Unassembled WGS sequence"/>
</dbReference>
<comment type="pathway">
    <text evidence="2 10">Glycan metabolism; cellulose degradation.</text>
</comment>
<name>A0A6A6TEQ4_9PLEO</name>
<dbReference type="Gene3D" id="2.60.40.10">
    <property type="entry name" value="Immunoglobulins"/>
    <property type="match status" value="1"/>
</dbReference>
<dbReference type="InterPro" id="IPR037524">
    <property type="entry name" value="PA14/GLEYA"/>
</dbReference>
<dbReference type="InterPro" id="IPR050288">
    <property type="entry name" value="Cellulose_deg_GH3"/>
</dbReference>
<dbReference type="Gene3D" id="3.40.50.1700">
    <property type="entry name" value="Glycoside hydrolase family 3 C-terminal domain"/>
    <property type="match status" value="1"/>
</dbReference>
<keyword evidence="6" id="KW-0325">Glycoprotein</keyword>
<keyword evidence="5 10" id="KW-0378">Hydrolase</keyword>
<dbReference type="EC" id="3.2.1.21" evidence="4 10"/>
<reference evidence="12" key="1">
    <citation type="journal article" date="2020" name="Stud. Mycol.">
        <title>101 Dothideomycetes genomes: a test case for predicting lifestyles and emergence of pathogens.</title>
        <authorList>
            <person name="Haridas S."/>
            <person name="Albert R."/>
            <person name="Binder M."/>
            <person name="Bloem J."/>
            <person name="Labutti K."/>
            <person name="Salamov A."/>
            <person name="Andreopoulos B."/>
            <person name="Baker S."/>
            <person name="Barry K."/>
            <person name="Bills G."/>
            <person name="Bluhm B."/>
            <person name="Cannon C."/>
            <person name="Castanera R."/>
            <person name="Culley D."/>
            <person name="Daum C."/>
            <person name="Ezra D."/>
            <person name="Gonzalez J."/>
            <person name="Henrissat B."/>
            <person name="Kuo A."/>
            <person name="Liang C."/>
            <person name="Lipzen A."/>
            <person name="Lutzoni F."/>
            <person name="Magnuson J."/>
            <person name="Mondo S."/>
            <person name="Nolan M."/>
            <person name="Ohm R."/>
            <person name="Pangilinan J."/>
            <person name="Park H.-J."/>
            <person name="Ramirez L."/>
            <person name="Alfaro M."/>
            <person name="Sun H."/>
            <person name="Tritt A."/>
            <person name="Yoshinaga Y."/>
            <person name="Zwiers L.-H."/>
            <person name="Turgeon B."/>
            <person name="Goodwin S."/>
            <person name="Spatafora J."/>
            <person name="Crous P."/>
            <person name="Grigoriev I."/>
        </authorList>
    </citation>
    <scope>NUCLEOTIDE SEQUENCE</scope>
    <source>
        <strain evidence="12">CBS 122681</strain>
    </source>
</reference>
<dbReference type="EMBL" id="MU004326">
    <property type="protein sequence ID" value="KAF2657383.1"/>
    <property type="molecule type" value="Genomic_DNA"/>
</dbReference>
<keyword evidence="7 10" id="KW-0119">Carbohydrate metabolism</keyword>
<comment type="similarity">
    <text evidence="3 10">Belongs to the glycosyl hydrolase 3 family.</text>
</comment>
<dbReference type="InterPro" id="IPR036962">
    <property type="entry name" value="Glyco_hydro_3_N_sf"/>
</dbReference>
<evidence type="ECO:0000256" key="2">
    <source>
        <dbReference type="ARBA" id="ARBA00004987"/>
    </source>
</evidence>
<feature type="domain" description="PA14" evidence="11">
    <location>
        <begin position="419"/>
        <end position="572"/>
    </location>
</feature>
<dbReference type="GO" id="GO:0008422">
    <property type="term" value="F:beta-glucosidase activity"/>
    <property type="evidence" value="ECO:0007669"/>
    <property type="project" value="UniProtKB-EC"/>
</dbReference>
<evidence type="ECO:0000256" key="8">
    <source>
        <dbReference type="ARBA" id="ARBA00023295"/>
    </source>
</evidence>
<evidence type="ECO:0000259" key="11">
    <source>
        <dbReference type="PROSITE" id="PS51820"/>
    </source>
</evidence>
<accession>A0A6A6TEQ4</accession>
<proteinExistence type="inferred from homology"/>
<keyword evidence="13" id="KW-1185">Reference proteome</keyword>
<dbReference type="InterPro" id="IPR017853">
    <property type="entry name" value="GH"/>
</dbReference>
<comment type="catalytic activity">
    <reaction evidence="1 10">
        <text>Hydrolysis of terminal, non-reducing beta-D-glucosyl residues with release of beta-D-glucose.</text>
        <dbReference type="EC" id="3.2.1.21"/>
    </reaction>
</comment>